<protein>
    <submittedName>
        <fullName evidence="2">Uncharacterized protein</fullName>
    </submittedName>
</protein>
<name>A0A8X6MVI1_NEPPI</name>
<gene>
    <name evidence="2" type="primary">AVEN_223012_1</name>
    <name evidence="2" type="ORF">NPIL_681141</name>
</gene>
<dbReference type="Proteomes" id="UP000887013">
    <property type="component" value="Unassembled WGS sequence"/>
</dbReference>
<sequence>MGLGRSPSCDEVSPKQPQSKSLAQSRRTKTSRIPVYSKKIWESGVSKEFVRVPCECGKDSIASPTKRGWRMEGHAIYCPKAAIAYRCYLNNRLETLFRTISKRKYCGNIIDASSHGRWMRLAGIYQDEDASHFKKFAKNRVVLPISEYKSGLQKMCEECNMEYWDVIRRMTSIDLGAVRNKSPNVDSDLEINSYGTVKKKKKKWVSFNGSVTGSV</sequence>
<comment type="caution">
    <text evidence="2">The sequence shown here is derived from an EMBL/GenBank/DDBJ whole genome shotgun (WGS) entry which is preliminary data.</text>
</comment>
<feature type="region of interest" description="Disordered" evidence="1">
    <location>
        <begin position="1"/>
        <end position="30"/>
    </location>
</feature>
<proteinExistence type="predicted"/>
<keyword evidence="3" id="KW-1185">Reference proteome</keyword>
<evidence type="ECO:0000256" key="1">
    <source>
        <dbReference type="SAM" id="MobiDB-lite"/>
    </source>
</evidence>
<organism evidence="2 3">
    <name type="scientific">Nephila pilipes</name>
    <name type="common">Giant wood spider</name>
    <name type="synonym">Nephila maculata</name>
    <dbReference type="NCBI Taxonomy" id="299642"/>
    <lineage>
        <taxon>Eukaryota</taxon>
        <taxon>Metazoa</taxon>
        <taxon>Ecdysozoa</taxon>
        <taxon>Arthropoda</taxon>
        <taxon>Chelicerata</taxon>
        <taxon>Arachnida</taxon>
        <taxon>Araneae</taxon>
        <taxon>Araneomorphae</taxon>
        <taxon>Entelegynae</taxon>
        <taxon>Araneoidea</taxon>
        <taxon>Nephilidae</taxon>
        <taxon>Nephila</taxon>
    </lineage>
</organism>
<reference evidence="2" key="1">
    <citation type="submission" date="2020-08" db="EMBL/GenBank/DDBJ databases">
        <title>Multicomponent nature underlies the extraordinary mechanical properties of spider dragline silk.</title>
        <authorList>
            <person name="Kono N."/>
            <person name="Nakamura H."/>
            <person name="Mori M."/>
            <person name="Yoshida Y."/>
            <person name="Ohtoshi R."/>
            <person name="Malay A.D."/>
            <person name="Moran D.A.P."/>
            <person name="Tomita M."/>
            <person name="Numata K."/>
            <person name="Arakawa K."/>
        </authorList>
    </citation>
    <scope>NUCLEOTIDE SEQUENCE</scope>
</reference>
<dbReference type="OrthoDB" id="6432137at2759"/>
<evidence type="ECO:0000313" key="3">
    <source>
        <dbReference type="Proteomes" id="UP000887013"/>
    </source>
</evidence>
<dbReference type="EMBL" id="BMAW01051388">
    <property type="protein sequence ID" value="GFS80127.1"/>
    <property type="molecule type" value="Genomic_DNA"/>
</dbReference>
<accession>A0A8X6MVI1</accession>
<evidence type="ECO:0000313" key="2">
    <source>
        <dbReference type="EMBL" id="GFS80127.1"/>
    </source>
</evidence>
<feature type="compositionally biased region" description="Polar residues" evidence="1">
    <location>
        <begin position="15"/>
        <end position="25"/>
    </location>
</feature>
<dbReference type="AlphaFoldDB" id="A0A8X6MVI1"/>